<feature type="transmembrane region" description="Helical" evidence="8">
    <location>
        <begin position="81"/>
        <end position="100"/>
    </location>
</feature>
<feature type="transmembrane region" description="Helical" evidence="8">
    <location>
        <begin position="228"/>
        <end position="250"/>
    </location>
</feature>
<dbReference type="InterPro" id="IPR011701">
    <property type="entry name" value="MFS"/>
</dbReference>
<comment type="subcellular location">
    <subcellularLocation>
        <location evidence="1">Cell membrane</location>
        <topology evidence="1">Multi-pass membrane protein</topology>
    </subcellularLocation>
</comment>
<keyword evidence="4 8" id="KW-0812">Transmembrane</keyword>
<feature type="transmembrane region" description="Helical" evidence="8">
    <location>
        <begin position="198"/>
        <end position="216"/>
    </location>
</feature>
<organism evidence="10 11">
    <name type="scientific">Leucocoprinus birnbaumii</name>
    <dbReference type="NCBI Taxonomy" id="56174"/>
    <lineage>
        <taxon>Eukaryota</taxon>
        <taxon>Fungi</taxon>
        <taxon>Dikarya</taxon>
        <taxon>Basidiomycota</taxon>
        <taxon>Agaricomycotina</taxon>
        <taxon>Agaricomycetes</taxon>
        <taxon>Agaricomycetidae</taxon>
        <taxon>Agaricales</taxon>
        <taxon>Agaricineae</taxon>
        <taxon>Agaricaceae</taxon>
        <taxon>Leucocoprinus</taxon>
    </lineage>
</organism>
<evidence type="ECO:0000256" key="5">
    <source>
        <dbReference type="ARBA" id="ARBA00022989"/>
    </source>
</evidence>
<dbReference type="PANTHER" id="PTHR23501:SF102">
    <property type="entry name" value="DRUG TRANSPORTER, PUTATIVE (AFU_ORTHOLOGUE AFUA_3G08530)-RELATED"/>
    <property type="match status" value="1"/>
</dbReference>
<keyword evidence="6 8" id="KW-0472">Membrane</keyword>
<feature type="transmembrane region" description="Helical" evidence="8">
    <location>
        <begin position="137"/>
        <end position="158"/>
    </location>
</feature>
<dbReference type="GO" id="GO:0005886">
    <property type="term" value="C:plasma membrane"/>
    <property type="evidence" value="ECO:0007669"/>
    <property type="project" value="UniProtKB-SubCell"/>
</dbReference>
<keyword evidence="5 8" id="KW-1133">Transmembrane helix</keyword>
<keyword evidence="11" id="KW-1185">Reference proteome</keyword>
<name>A0AAD5YZH9_9AGAR</name>
<dbReference type="FunFam" id="1.20.1720.10:FF:000004">
    <property type="entry name" value="EmrB/QacA family drug resistance transporter"/>
    <property type="match status" value="1"/>
</dbReference>
<feature type="transmembrane region" description="Helical" evidence="8">
    <location>
        <begin position="46"/>
        <end position="69"/>
    </location>
</feature>
<feature type="transmembrane region" description="Helical" evidence="8">
    <location>
        <begin position="364"/>
        <end position="382"/>
    </location>
</feature>
<feature type="transmembrane region" description="Helical" evidence="8">
    <location>
        <begin position="112"/>
        <end position="131"/>
    </location>
</feature>
<dbReference type="Gene3D" id="1.20.1720.10">
    <property type="entry name" value="Multidrug resistance protein D"/>
    <property type="match status" value="1"/>
</dbReference>
<evidence type="ECO:0000256" key="6">
    <source>
        <dbReference type="ARBA" id="ARBA00023136"/>
    </source>
</evidence>
<dbReference type="PROSITE" id="PS50850">
    <property type="entry name" value="MFS"/>
    <property type="match status" value="1"/>
</dbReference>
<dbReference type="PANTHER" id="PTHR23501">
    <property type="entry name" value="MAJOR FACILITATOR SUPERFAMILY"/>
    <property type="match status" value="1"/>
</dbReference>
<feature type="transmembrane region" description="Helical" evidence="8">
    <location>
        <begin position="256"/>
        <end position="278"/>
    </location>
</feature>
<feature type="transmembrane region" description="Helical" evidence="8">
    <location>
        <begin position="299"/>
        <end position="319"/>
    </location>
</feature>
<dbReference type="PRINTS" id="PR01036">
    <property type="entry name" value="TCRTETB"/>
</dbReference>
<accession>A0AAD5YZH9</accession>
<dbReference type="CDD" id="cd17502">
    <property type="entry name" value="MFS_Azr1_MDR_like"/>
    <property type="match status" value="1"/>
</dbReference>
<feature type="transmembrane region" description="Helical" evidence="8">
    <location>
        <begin position="170"/>
        <end position="192"/>
    </location>
</feature>
<feature type="region of interest" description="Disordered" evidence="7">
    <location>
        <begin position="1"/>
        <end position="27"/>
    </location>
</feature>
<keyword evidence="3" id="KW-1003">Cell membrane</keyword>
<proteinExistence type="predicted"/>
<dbReference type="Pfam" id="PF07690">
    <property type="entry name" value="MFS_1"/>
    <property type="match status" value="1"/>
</dbReference>
<feature type="domain" description="Major facilitator superfamily (MFS) profile" evidence="9">
    <location>
        <begin position="47"/>
        <end position="525"/>
    </location>
</feature>
<keyword evidence="2" id="KW-0813">Transport</keyword>
<feature type="transmembrane region" description="Helical" evidence="8">
    <location>
        <begin position="339"/>
        <end position="357"/>
    </location>
</feature>
<dbReference type="Proteomes" id="UP001213000">
    <property type="component" value="Unassembled WGS sequence"/>
</dbReference>
<feature type="compositionally biased region" description="Polar residues" evidence="7">
    <location>
        <begin position="1"/>
        <end position="13"/>
    </location>
</feature>
<evidence type="ECO:0000256" key="8">
    <source>
        <dbReference type="SAM" id="Phobius"/>
    </source>
</evidence>
<feature type="transmembrane region" description="Helical" evidence="8">
    <location>
        <begin position="501"/>
        <end position="520"/>
    </location>
</feature>
<dbReference type="InterPro" id="IPR036259">
    <property type="entry name" value="MFS_trans_sf"/>
</dbReference>
<evidence type="ECO:0000313" key="11">
    <source>
        <dbReference type="Proteomes" id="UP001213000"/>
    </source>
</evidence>
<evidence type="ECO:0000256" key="1">
    <source>
        <dbReference type="ARBA" id="ARBA00004651"/>
    </source>
</evidence>
<comment type="caution">
    <text evidence="10">The sequence shown here is derived from an EMBL/GenBank/DDBJ whole genome shotgun (WGS) entry which is preliminary data.</text>
</comment>
<reference evidence="10" key="1">
    <citation type="submission" date="2022-07" db="EMBL/GenBank/DDBJ databases">
        <title>Genome Sequence of Leucocoprinus birnbaumii.</title>
        <authorList>
            <person name="Buettner E."/>
        </authorList>
    </citation>
    <scope>NUCLEOTIDE SEQUENCE</scope>
    <source>
        <strain evidence="10">VT141</strain>
    </source>
</reference>
<feature type="transmembrane region" description="Helical" evidence="8">
    <location>
        <begin position="394"/>
        <end position="414"/>
    </location>
</feature>
<dbReference type="AlphaFoldDB" id="A0AAD5YZH9"/>
<evidence type="ECO:0000256" key="4">
    <source>
        <dbReference type="ARBA" id="ARBA00022692"/>
    </source>
</evidence>
<dbReference type="SUPFAM" id="SSF103473">
    <property type="entry name" value="MFS general substrate transporter"/>
    <property type="match status" value="1"/>
</dbReference>
<evidence type="ECO:0000256" key="2">
    <source>
        <dbReference type="ARBA" id="ARBA00022448"/>
    </source>
</evidence>
<dbReference type="Gene3D" id="1.20.1250.20">
    <property type="entry name" value="MFS general substrate transporter like domains"/>
    <property type="match status" value="1"/>
</dbReference>
<protein>
    <recommendedName>
        <fullName evidence="9">Major facilitator superfamily (MFS) profile domain-containing protein</fullName>
    </recommendedName>
</protein>
<feature type="transmembrane region" description="Helical" evidence="8">
    <location>
        <begin position="435"/>
        <end position="454"/>
    </location>
</feature>
<gene>
    <name evidence="10" type="ORF">NP233_g1504</name>
</gene>
<evidence type="ECO:0000313" key="10">
    <source>
        <dbReference type="EMBL" id="KAJ3574818.1"/>
    </source>
</evidence>
<dbReference type="GO" id="GO:0022857">
    <property type="term" value="F:transmembrane transporter activity"/>
    <property type="evidence" value="ECO:0007669"/>
    <property type="project" value="InterPro"/>
</dbReference>
<dbReference type="InterPro" id="IPR020846">
    <property type="entry name" value="MFS_dom"/>
</dbReference>
<evidence type="ECO:0000259" key="9">
    <source>
        <dbReference type="PROSITE" id="PS50850"/>
    </source>
</evidence>
<sequence>MSSDAKSISSQGQDVELKKTKEEKTKTRGAWRANEEYVLPENNLPLVLGGLMLCVFLSALDQTIVATALPTIVSKLGGGSQYSWVGTAYMLSAATLSPFYGKVSDIIGRKPILYASIIIFLIGSALCGAAQSMTWLIVARAVQGIGGGGIIQMANITLSDIVSLQDRGKYGGFFGATWAIASVVGPLLGGAFTDHVSWRWPTGGIGGLMLFLFLNLNPRPGKTVREHIAEFDFVGLLLITGGILCILFGFNESEKSWSHASTIALLVVGFTTLVAAGVNEYFTTRSPIVPPRLFKTRTTTALLISVFLHAISFFCGAYYLPLYYQVLGASATKAGVQMLPYSLGCSVTSALSGILVTRTGSYRMVIWVSYAVFTLGMGLMIMLTGTSSTAVKEIFPLITALGLGSLFQTPLIALQAAMPLKDMATTTSTFGFIRTLGGTVGISVGQAIYTSILAKKIDSFPNLDFDTSPSALSQSVGRLKTIPDPTVRALVIDSYARSISTIWKVMTPVVGVSFLLTLLIRKYSLSRNFVKQGVKDVKDEETENVDVEKGSPGVGENIDAEDLNEKLAEEPAREVIKDSGATIGSKTADEVLARPATGTTLAGH</sequence>
<evidence type="ECO:0000256" key="7">
    <source>
        <dbReference type="SAM" id="MobiDB-lite"/>
    </source>
</evidence>
<evidence type="ECO:0000256" key="3">
    <source>
        <dbReference type="ARBA" id="ARBA00022475"/>
    </source>
</evidence>
<feature type="compositionally biased region" description="Basic and acidic residues" evidence="7">
    <location>
        <begin position="15"/>
        <end position="26"/>
    </location>
</feature>
<dbReference type="EMBL" id="JANIEX010000056">
    <property type="protein sequence ID" value="KAJ3574818.1"/>
    <property type="molecule type" value="Genomic_DNA"/>
</dbReference>